<dbReference type="PROSITE" id="PS50106">
    <property type="entry name" value="PDZ"/>
    <property type="match status" value="1"/>
</dbReference>
<protein>
    <submittedName>
        <fullName evidence="4">Uncharacterized protein LOC111359121</fullName>
    </submittedName>
</protein>
<name>A0A9J7IVT2_SPOLT</name>
<sequence length="460" mass="50360">MPVSKAERTLEKWYLVFRLNSLQVYVDVAFTFCQIVSEELSTICLKCGFRQMEPPATEVSSTTDNDEEQYPEGVRVVLLNLPEDEGEGLGFRLTRTLWDPYPWVREVTPNGRADEAGLKPGDCLLQADGKDLLGLPVSQVAGLIRGDGEGGGVSLIVWNCGVDPKDDPELLWSCGGGVRGEKSRRALSGVVRALACCVCASTATRPLSCARSHVYCEPCWIRLERCALCREALPSKNSPYARNLVAEQVFEAIAAEYELKNPKLKRPTQTSSAYTSPNRSRNTSPRRGQYQHSMMNKYKKTVHFPEKFGQTYASDPNIHRSVNRPTINNSTNPTISAEAGNSGCKCQCQSDSDVPKINVESTDGSKCVGSDCSSSSQSLSIPHKLVARLRQACSLADLNNVVGQCSLSQSLNNLGDQCKNCHHGSLDNLKNHCNNICDAPVLLVPAPPIYVLTCEHSSKD</sequence>
<dbReference type="CDD" id="cd00136">
    <property type="entry name" value="PDZ_canonical"/>
    <property type="match status" value="1"/>
</dbReference>
<dbReference type="InterPro" id="IPR036034">
    <property type="entry name" value="PDZ_sf"/>
</dbReference>
<feature type="compositionally biased region" description="Polar residues" evidence="1">
    <location>
        <begin position="323"/>
        <end position="332"/>
    </location>
</feature>
<dbReference type="SUPFAM" id="SSF50156">
    <property type="entry name" value="PDZ domain-like"/>
    <property type="match status" value="1"/>
</dbReference>
<dbReference type="SMART" id="SM00228">
    <property type="entry name" value="PDZ"/>
    <property type="match status" value="1"/>
</dbReference>
<evidence type="ECO:0000313" key="4">
    <source>
        <dbReference type="RefSeq" id="XP_022830338.1"/>
    </source>
</evidence>
<dbReference type="OrthoDB" id="10009200at2759"/>
<evidence type="ECO:0000256" key="1">
    <source>
        <dbReference type="SAM" id="MobiDB-lite"/>
    </source>
</evidence>
<reference evidence="4" key="1">
    <citation type="submission" date="2025-08" db="UniProtKB">
        <authorList>
            <consortium name="RefSeq"/>
        </authorList>
    </citation>
    <scope>IDENTIFICATION</scope>
    <source>
        <strain evidence="4">Ishihara</strain>
        <tissue evidence="4">Whole body</tissue>
    </source>
</reference>
<dbReference type="Proteomes" id="UP000301870">
    <property type="component" value="Chromosome 3"/>
</dbReference>
<dbReference type="Pfam" id="PF17820">
    <property type="entry name" value="PDZ_6"/>
    <property type="match status" value="1"/>
</dbReference>
<feature type="compositionally biased region" description="Low complexity" evidence="1">
    <location>
        <begin position="275"/>
        <end position="287"/>
    </location>
</feature>
<dbReference type="Gene3D" id="2.30.42.10">
    <property type="match status" value="1"/>
</dbReference>
<keyword evidence="3" id="KW-1185">Reference proteome</keyword>
<dbReference type="AlphaFoldDB" id="A0A9J7IVT2"/>
<evidence type="ECO:0000259" key="2">
    <source>
        <dbReference type="PROSITE" id="PS50106"/>
    </source>
</evidence>
<evidence type="ECO:0000313" key="3">
    <source>
        <dbReference type="Proteomes" id="UP000301870"/>
    </source>
</evidence>
<dbReference type="KEGG" id="sliu:111359121"/>
<dbReference type="Gene3D" id="3.30.40.10">
    <property type="entry name" value="Zinc/RING finger domain, C3HC4 (zinc finger)"/>
    <property type="match status" value="1"/>
</dbReference>
<dbReference type="InterPro" id="IPR041489">
    <property type="entry name" value="PDZ_6"/>
</dbReference>
<organism evidence="3 4">
    <name type="scientific">Spodoptera litura</name>
    <name type="common">Asian cotton leafworm</name>
    <dbReference type="NCBI Taxonomy" id="69820"/>
    <lineage>
        <taxon>Eukaryota</taxon>
        <taxon>Metazoa</taxon>
        <taxon>Ecdysozoa</taxon>
        <taxon>Arthropoda</taxon>
        <taxon>Hexapoda</taxon>
        <taxon>Insecta</taxon>
        <taxon>Pterygota</taxon>
        <taxon>Neoptera</taxon>
        <taxon>Endopterygota</taxon>
        <taxon>Lepidoptera</taxon>
        <taxon>Glossata</taxon>
        <taxon>Ditrysia</taxon>
        <taxon>Noctuoidea</taxon>
        <taxon>Noctuidae</taxon>
        <taxon>Amphipyrinae</taxon>
        <taxon>Spodoptera</taxon>
    </lineage>
</organism>
<dbReference type="SUPFAM" id="SSF57850">
    <property type="entry name" value="RING/U-box"/>
    <property type="match status" value="1"/>
</dbReference>
<feature type="region of interest" description="Disordered" evidence="1">
    <location>
        <begin position="313"/>
        <end position="332"/>
    </location>
</feature>
<dbReference type="RefSeq" id="XP_022830338.1">
    <property type="nucleotide sequence ID" value="XM_022974570.1"/>
</dbReference>
<gene>
    <name evidence="4" type="primary">LOC111359121</name>
</gene>
<feature type="region of interest" description="Disordered" evidence="1">
    <location>
        <begin position="261"/>
        <end position="291"/>
    </location>
</feature>
<feature type="domain" description="PDZ" evidence="2">
    <location>
        <begin position="78"/>
        <end position="149"/>
    </location>
</feature>
<proteinExistence type="predicted"/>
<accession>A0A9J7IVT2</accession>
<dbReference type="InterPro" id="IPR013083">
    <property type="entry name" value="Znf_RING/FYVE/PHD"/>
</dbReference>
<dbReference type="GeneID" id="111359121"/>
<dbReference type="InterPro" id="IPR001478">
    <property type="entry name" value="PDZ"/>
</dbReference>